<protein>
    <submittedName>
        <fullName evidence="10">Cytochrome c-type biogenesis protein CcsB</fullName>
    </submittedName>
</protein>
<dbReference type="PANTHER" id="PTHR30071:SF1">
    <property type="entry name" value="CYTOCHROME B_B6 PROTEIN-RELATED"/>
    <property type="match status" value="1"/>
</dbReference>
<feature type="transmembrane region" description="Helical" evidence="7">
    <location>
        <begin position="295"/>
        <end position="314"/>
    </location>
</feature>
<organism evidence="10 11">
    <name type="scientific">Desulfurispira natronophila</name>
    <dbReference type="NCBI Taxonomy" id="682562"/>
    <lineage>
        <taxon>Bacteria</taxon>
        <taxon>Pseudomonadati</taxon>
        <taxon>Chrysiogenota</taxon>
        <taxon>Chrysiogenia</taxon>
        <taxon>Chrysiogenales</taxon>
        <taxon>Chrysiogenaceae</taxon>
        <taxon>Desulfurispira</taxon>
    </lineage>
</organism>
<dbReference type="PANTHER" id="PTHR30071">
    <property type="entry name" value="HEME EXPORTER PROTEIN C"/>
    <property type="match status" value="1"/>
</dbReference>
<dbReference type="InterPro" id="IPR002541">
    <property type="entry name" value="Cyt_c_assembly"/>
</dbReference>
<dbReference type="RefSeq" id="WP_183733787.1">
    <property type="nucleotide sequence ID" value="NZ_JACHID010000015.1"/>
</dbReference>
<reference evidence="10 11" key="1">
    <citation type="submission" date="2020-08" db="EMBL/GenBank/DDBJ databases">
        <title>Genomic Encyclopedia of Type Strains, Phase IV (KMG-IV): sequencing the most valuable type-strain genomes for metagenomic binning, comparative biology and taxonomic classification.</title>
        <authorList>
            <person name="Goeker M."/>
        </authorList>
    </citation>
    <scope>NUCLEOTIDE SEQUENCE [LARGE SCALE GENOMIC DNA]</scope>
    <source>
        <strain evidence="10 11">DSM 22071</strain>
    </source>
</reference>
<comment type="subcellular location">
    <subcellularLocation>
        <location evidence="1">Membrane</location>
        <topology evidence="1">Multi-pass membrane protein</topology>
    </subcellularLocation>
</comment>
<evidence type="ECO:0000313" key="11">
    <source>
        <dbReference type="Proteomes" id="UP000528322"/>
    </source>
</evidence>
<dbReference type="Proteomes" id="UP000528322">
    <property type="component" value="Unassembled WGS sequence"/>
</dbReference>
<gene>
    <name evidence="10" type="ORF">HNR37_002075</name>
</gene>
<evidence type="ECO:0000256" key="2">
    <source>
        <dbReference type="ARBA" id="ARBA00022692"/>
    </source>
</evidence>
<sequence length="978" mass="111077">MKAFTDALFSMRTMLVLLFFTSVACAIATFIENDFGPETARALVYNTRWFEALYAWMMVGFFANIQRYRMLRPSKIFSFMIHISLVVILVGATITRYFGYEGMMHIREGEIADYILSTDTYVQLEVQGEEIDWPVLVADMGTNRFTFTTDIDGQRFAVSYVDHRAGRNKQMTVDVSYGNEEKQVMLIGGQGIQGIPVDLEIGGLEATLTYGAKVLELPFGLRLDNFALDRYPGSNSPASYSSYVTIIDEEMGIEEPYHIFMNNILIHRGFRFYQSSYDTDERGTYLSVSMDPGKLPTYIGYFFLTVGLVVSLFMPQGRCRILLRQLSTAKKKPTAPAVASSMVALMAAGLMLATPGTASAFPEYAEQGSRDDAQQQQQQEQQQAIGEDQLQQPPAGESAAQPRQQRQPRLPIPDDYDLRHAEKFGRMLVLDTAIGRIKPMDTYSNELLYKIARTVSLEGFTPNQIVLGMMTNPFSWQFVDMIRVEHPQLRRILEIRDDDQRRIPFVNFFDEQGSYRLTQYVEAAYQKDPAYRNTFDRAIVTVDERVSIAYMMYAGLIWNFFPRADGVDTNRWYTLTEAMETFPEENRRQVMRMYGNYFTAVERGLETGNWSDANRFIEDIKQYQRANDTTAAMPSEAKVKAELILNKYSIFKNLMPYFLLVGLTFLAGAFLRMFIPVASTKSKKHQSLLDRHYPLFHKIMLALVAIGFVIFTIGLGLRWYVSGHAPMSNAYESMIYIAWSAVLAGLVFNRSQHAAAPAAAVMGAISLMVAHLSNMNPQITNLVPVLQSYWLVYHVAVITASYGFFALSLLLGMLVLILYAFRSPKRPHLDTSIKDMMIINRVSMIVGLGLFTIGNFLGAVWANESWGRYWGWDPKETWSLIIILIYVLVIHMDLIPKLKNKLYWIAVGSILSFSTVLMTYFGVNFYLSGLHSYAGGDPMPVPVWVYYCLVVIVALIAISFWKRETKLPMAASEVKDEA</sequence>
<evidence type="ECO:0000259" key="8">
    <source>
        <dbReference type="Pfam" id="PF01578"/>
    </source>
</evidence>
<evidence type="ECO:0000256" key="5">
    <source>
        <dbReference type="ARBA" id="ARBA00023136"/>
    </source>
</evidence>
<dbReference type="InterPro" id="IPR045062">
    <property type="entry name" value="Cyt_c_biogenesis_CcsA/CcmC"/>
</dbReference>
<accession>A0A7W7Y669</accession>
<keyword evidence="11" id="KW-1185">Reference proteome</keyword>
<name>A0A7W7Y669_9BACT</name>
<feature type="compositionally biased region" description="Low complexity" evidence="6">
    <location>
        <begin position="374"/>
        <end position="392"/>
    </location>
</feature>
<feature type="domain" description="ResB-like" evidence="9">
    <location>
        <begin position="183"/>
        <end position="281"/>
    </location>
</feature>
<feature type="transmembrane region" description="Helical" evidence="7">
    <location>
        <begin position="49"/>
        <end position="65"/>
    </location>
</feature>
<feature type="transmembrane region" description="Helical" evidence="7">
    <location>
        <begin position="699"/>
        <end position="721"/>
    </location>
</feature>
<evidence type="ECO:0000256" key="7">
    <source>
        <dbReference type="SAM" id="Phobius"/>
    </source>
</evidence>
<evidence type="ECO:0000256" key="1">
    <source>
        <dbReference type="ARBA" id="ARBA00004141"/>
    </source>
</evidence>
<feature type="transmembrane region" description="Helical" evidence="7">
    <location>
        <begin position="792"/>
        <end position="821"/>
    </location>
</feature>
<evidence type="ECO:0000313" key="10">
    <source>
        <dbReference type="EMBL" id="MBB5022732.1"/>
    </source>
</evidence>
<feature type="transmembrane region" description="Helical" evidence="7">
    <location>
        <begin position="754"/>
        <end position="772"/>
    </location>
</feature>
<keyword evidence="4 7" id="KW-1133">Transmembrane helix</keyword>
<keyword evidence="5 7" id="KW-0472">Membrane</keyword>
<dbReference type="PROSITE" id="PS51257">
    <property type="entry name" value="PROKAR_LIPOPROTEIN"/>
    <property type="match status" value="1"/>
</dbReference>
<feature type="transmembrane region" description="Helical" evidence="7">
    <location>
        <begin position="943"/>
        <end position="961"/>
    </location>
</feature>
<dbReference type="Pfam" id="PF01578">
    <property type="entry name" value="Cytochrom_C_asm"/>
    <property type="match status" value="1"/>
</dbReference>
<feature type="domain" description="ResB-like" evidence="9">
    <location>
        <begin position="75"/>
        <end position="119"/>
    </location>
</feature>
<feature type="transmembrane region" description="Helical" evidence="7">
    <location>
        <begin position="335"/>
        <end position="353"/>
    </location>
</feature>
<dbReference type="GO" id="GO:0020037">
    <property type="term" value="F:heme binding"/>
    <property type="evidence" value="ECO:0007669"/>
    <property type="project" value="InterPro"/>
</dbReference>
<dbReference type="GO" id="GO:0005886">
    <property type="term" value="C:plasma membrane"/>
    <property type="evidence" value="ECO:0007669"/>
    <property type="project" value="TreeGrafter"/>
</dbReference>
<feature type="domain" description="Cytochrome c assembly protein" evidence="8">
    <location>
        <begin position="727"/>
        <end position="931"/>
    </location>
</feature>
<evidence type="ECO:0000256" key="3">
    <source>
        <dbReference type="ARBA" id="ARBA00022748"/>
    </source>
</evidence>
<feature type="transmembrane region" description="Helical" evidence="7">
    <location>
        <begin position="654"/>
        <end position="678"/>
    </location>
</feature>
<feature type="transmembrane region" description="Helical" evidence="7">
    <location>
        <begin position="877"/>
        <end position="895"/>
    </location>
</feature>
<dbReference type="InterPro" id="IPR007816">
    <property type="entry name" value="ResB-like_domain"/>
</dbReference>
<evidence type="ECO:0000256" key="4">
    <source>
        <dbReference type="ARBA" id="ARBA00022989"/>
    </source>
</evidence>
<dbReference type="AlphaFoldDB" id="A0A7W7Y669"/>
<keyword evidence="2 7" id="KW-0812">Transmembrane</keyword>
<feature type="transmembrane region" description="Helical" evidence="7">
    <location>
        <begin position="733"/>
        <end position="749"/>
    </location>
</feature>
<comment type="caution">
    <text evidence="10">The sequence shown here is derived from an EMBL/GenBank/DDBJ whole genome shotgun (WGS) entry which is preliminary data.</text>
</comment>
<keyword evidence="3" id="KW-0201">Cytochrome c-type biogenesis</keyword>
<feature type="transmembrane region" description="Helical" evidence="7">
    <location>
        <begin position="77"/>
        <end position="98"/>
    </location>
</feature>
<evidence type="ECO:0000256" key="6">
    <source>
        <dbReference type="SAM" id="MobiDB-lite"/>
    </source>
</evidence>
<feature type="transmembrane region" description="Helical" evidence="7">
    <location>
        <begin position="902"/>
        <end position="923"/>
    </location>
</feature>
<dbReference type="Pfam" id="PF05140">
    <property type="entry name" value="ResB"/>
    <property type="match status" value="2"/>
</dbReference>
<evidence type="ECO:0000259" key="9">
    <source>
        <dbReference type="Pfam" id="PF05140"/>
    </source>
</evidence>
<dbReference type="GO" id="GO:0017004">
    <property type="term" value="P:cytochrome complex assembly"/>
    <property type="evidence" value="ECO:0007669"/>
    <property type="project" value="UniProtKB-KW"/>
</dbReference>
<feature type="region of interest" description="Disordered" evidence="6">
    <location>
        <begin position="364"/>
        <end position="415"/>
    </location>
</feature>
<dbReference type="EMBL" id="JACHID010000015">
    <property type="protein sequence ID" value="MBB5022732.1"/>
    <property type="molecule type" value="Genomic_DNA"/>
</dbReference>
<feature type="transmembrane region" description="Helical" evidence="7">
    <location>
        <begin position="842"/>
        <end position="862"/>
    </location>
</feature>
<proteinExistence type="predicted"/>